<comment type="caution">
    <text evidence="3">The sequence shown here is derived from an EMBL/GenBank/DDBJ whole genome shotgun (WGS) entry which is preliminary data.</text>
</comment>
<feature type="compositionally biased region" description="Basic residues" evidence="2">
    <location>
        <begin position="1"/>
        <end position="11"/>
    </location>
</feature>
<evidence type="ECO:0000256" key="2">
    <source>
        <dbReference type="SAM" id="MobiDB-lite"/>
    </source>
</evidence>
<keyword evidence="4" id="KW-1185">Reference proteome</keyword>
<feature type="compositionally biased region" description="Basic and acidic residues" evidence="2">
    <location>
        <begin position="12"/>
        <end position="23"/>
    </location>
</feature>
<reference evidence="3 4" key="1">
    <citation type="submission" date="2017-12" db="EMBL/GenBank/DDBJ databases">
        <title>Comparative genomics of Botrytis spp.</title>
        <authorList>
            <person name="Valero-Jimenez C.A."/>
            <person name="Tapia P."/>
            <person name="Veloso J."/>
            <person name="Silva-Moreno E."/>
            <person name="Staats M."/>
            <person name="Valdes J.H."/>
            <person name="Van Kan J.A.L."/>
        </authorList>
    </citation>
    <scope>NUCLEOTIDE SEQUENCE [LARGE SCALE GENOMIC DNA]</scope>
    <source>
        <strain evidence="3 4">Bh0001</strain>
    </source>
</reference>
<name>A0A4Z1G916_9HELO</name>
<dbReference type="EMBL" id="PQXK01000521">
    <property type="protein sequence ID" value="TGO31559.1"/>
    <property type="molecule type" value="Genomic_DNA"/>
</dbReference>
<organism evidence="3 4">
    <name type="scientific">Botrytis hyacinthi</name>
    <dbReference type="NCBI Taxonomy" id="278943"/>
    <lineage>
        <taxon>Eukaryota</taxon>
        <taxon>Fungi</taxon>
        <taxon>Dikarya</taxon>
        <taxon>Ascomycota</taxon>
        <taxon>Pezizomycotina</taxon>
        <taxon>Leotiomycetes</taxon>
        <taxon>Helotiales</taxon>
        <taxon>Sclerotiniaceae</taxon>
        <taxon>Botrytis</taxon>
    </lineage>
</organism>
<dbReference type="Proteomes" id="UP000297814">
    <property type="component" value="Unassembled WGS sequence"/>
</dbReference>
<evidence type="ECO:0000313" key="3">
    <source>
        <dbReference type="EMBL" id="TGO31559.1"/>
    </source>
</evidence>
<feature type="coiled-coil region" evidence="1">
    <location>
        <begin position="102"/>
        <end position="129"/>
    </location>
</feature>
<accession>A0A4Z1G916</accession>
<feature type="region of interest" description="Disordered" evidence="2">
    <location>
        <begin position="1"/>
        <end position="58"/>
    </location>
</feature>
<evidence type="ECO:0000256" key="1">
    <source>
        <dbReference type="SAM" id="Coils"/>
    </source>
</evidence>
<keyword evidence="1" id="KW-0175">Coiled coil</keyword>
<protein>
    <submittedName>
        <fullName evidence="3">Uncharacterized protein</fullName>
    </submittedName>
</protein>
<gene>
    <name evidence="3" type="ORF">BHYA_0526g00010</name>
</gene>
<sequence>MLPPKKRGRPRKYQDPEEARKANIEATASRRKAKATQSSGPVDFIAFEPSHPEVPVSTPLTTSLRTSIQIPYDAQDIEEDDIPEDLLPLHSIQSSSINKDNNTATQIELVQINKQLDNLERSEQATKRVESFIASQIATTTNPIEEPRSSESSEEYRNNRVEAAAPELRMMEESTAYKNLPQPGSLRSPSIVSNISNNSLSIMWGGHSDEDDDSSNVQRLVINSPLSQSSALNNQLLSNISLSSSKGENDIYIDKPQPSSRIEIFSSPQTTRLSSLQSSPCQPVSQSTIRESPLPIPPKPNLQANLAIIIPQASRSLSKEISISNSKESIALRLAKQLRKFQGCTHNQHHKADHSHRRHHQRSDVHSECSSLPQITALLKGDYIGGSPLPNVLDSSKLMKARDCNNIDFQAAFEGTSASAAPEDNNTRNENLPKNLCLSQHYTSSKKNRLPKITFDIDSTCCFPSSLAFAKCGINWLPKAHAIFNIKSDIHFGLRMRKYNDRGILTREYTPLHKIPHYCFGSVIGIETLYIFIFFPNLHLESDYYKHSTYLSKQDDELFYDAIVGPALNKIIKSSNIVQYYPASAKIADLDSIAVSTERLSRKESARVQLIKYTIQPQYLDAFWNLILRMIDENPGFDRFRSATFKWFATTDAQFYNRDRTYIDLAKQIISEDSALLYDYKPEDYEAEVYLWKKCCLEAYAKTWVVLNANGSPAKGNPKCTVYPWAAMRDTAGQTMFAVPNGGENRDGLIYSQFYGLIKMPFDSFKVYVFENDLVENLALDPGYIQSLQQEGGGITFSKVRCESSYLHSKMRASTNLVDNCGKSYRIREEHRISLTIMEDIYYQWQDWDLYNDEVNSTQSSLPYYIIPTRQLFDFLSAQINKYCLLFEHILANTGAVYSLPETIVMVIVLRALRFCYSSNLIQRESLLYKDRWEPSRGSKRIIKEGLGI</sequence>
<evidence type="ECO:0000313" key="4">
    <source>
        <dbReference type="Proteomes" id="UP000297814"/>
    </source>
</evidence>
<dbReference type="AlphaFoldDB" id="A0A4Z1G916"/>
<proteinExistence type="predicted"/>
<feature type="region of interest" description="Disordered" evidence="2">
    <location>
        <begin position="268"/>
        <end position="289"/>
    </location>
</feature>